<dbReference type="InterPro" id="IPR035251">
    <property type="entry name" value="ShlB_POTRA"/>
</dbReference>
<sequence>MMFIKKTLKIFLYLTLITSPKLIASSDNLPNISPIDQEVLKQKQKEILEESQKQQDFGSNLEAPKSKESSSLKDNILCQIITNISINNAQYFPKSNQEALIKQNISKCMTSEDIYSLLDEISTFYMEKGYITSRAFLRQQDVSDIYKGNLIITVIEGKIDKIIINNEESLALKMAFPNMKEKILNLRDIEQGLEQLNRLHSYQVKIDIRPSNKAGYSDIVLEKISSELPIGLDLGLDNSGQKSKGRDQINISLQLDNVLYLADSWTFYGSKDLDFRGNHRTWYISSGVSIPYGYWLFNYQYSKNESYQDIPIGYFGELRYIGKGQSHSISANRTLYRDGKQKLGLNMSFTSRETENILGDFKLSSGATLNTLYMGLNYSSTLLGGYFRFNPAITKGLSTLGATKDDNFKNTPKSKFHKFSGSLSYYKPLAKDIYYFTSAYGQYSLKNLYSSERLSIGGLYSVRGFKEQYITGNSGGYWRNELNWKLVTIPKLGELSLNGSLDTGWLKEEIAKSSEGGNLTGTSLGLTLNNNISNHSITIGKPLIYPKYLKPDNLVIYWSTSINF</sequence>
<proteinExistence type="inferred from homology"/>
<dbReference type="GO" id="GO:0008320">
    <property type="term" value="F:protein transmembrane transporter activity"/>
    <property type="evidence" value="ECO:0007669"/>
    <property type="project" value="TreeGrafter"/>
</dbReference>
<dbReference type="InterPro" id="IPR034746">
    <property type="entry name" value="POTRA"/>
</dbReference>
<keyword evidence="8" id="KW-0998">Cell outer membrane</keyword>
<evidence type="ECO:0000256" key="8">
    <source>
        <dbReference type="ARBA" id="ARBA00023237"/>
    </source>
</evidence>
<dbReference type="GO" id="GO:0098046">
    <property type="term" value="C:type V protein secretion system complex"/>
    <property type="evidence" value="ECO:0007669"/>
    <property type="project" value="TreeGrafter"/>
</dbReference>
<dbReference type="InterPro" id="IPR051544">
    <property type="entry name" value="TPS_OM_transporter"/>
</dbReference>
<evidence type="ECO:0000313" key="12">
    <source>
        <dbReference type="Proteomes" id="UP000221980"/>
    </source>
</evidence>
<dbReference type="PANTHER" id="PTHR34597">
    <property type="entry name" value="SLR1661 PROTEIN"/>
    <property type="match status" value="1"/>
</dbReference>
<keyword evidence="7" id="KW-0472">Membrane</keyword>
<evidence type="ECO:0000313" key="11">
    <source>
        <dbReference type="EMBL" id="PHM45619.1"/>
    </source>
</evidence>
<keyword evidence="6" id="KW-0653">Protein transport</keyword>
<evidence type="ECO:0000256" key="5">
    <source>
        <dbReference type="ARBA" id="ARBA00022692"/>
    </source>
</evidence>
<dbReference type="Pfam" id="PF08479">
    <property type="entry name" value="POTRA_2"/>
    <property type="match status" value="1"/>
</dbReference>
<evidence type="ECO:0000256" key="2">
    <source>
        <dbReference type="ARBA" id="ARBA00009055"/>
    </source>
</evidence>
<name>A0A2D0JJH7_9GAMM</name>
<evidence type="ECO:0000259" key="10">
    <source>
        <dbReference type="PROSITE" id="PS51779"/>
    </source>
</evidence>
<dbReference type="GO" id="GO:0009279">
    <property type="term" value="C:cell outer membrane"/>
    <property type="evidence" value="ECO:0007669"/>
    <property type="project" value="UniProtKB-SubCell"/>
</dbReference>
<evidence type="ECO:0000256" key="1">
    <source>
        <dbReference type="ARBA" id="ARBA00004442"/>
    </source>
</evidence>
<feature type="domain" description="POTRA" evidence="10">
    <location>
        <begin position="79"/>
        <end position="157"/>
    </location>
</feature>
<dbReference type="PANTHER" id="PTHR34597:SF3">
    <property type="entry name" value="OUTER MEMBRANE TRANSPORTER CDIB"/>
    <property type="match status" value="1"/>
</dbReference>
<comment type="subcellular location">
    <subcellularLocation>
        <location evidence="1">Cell outer membrane</location>
    </subcellularLocation>
</comment>
<dbReference type="Proteomes" id="UP000221980">
    <property type="component" value="Unassembled WGS sequence"/>
</dbReference>
<organism evidence="11 12">
    <name type="scientific">Xenorhabdus miraniensis</name>
    <dbReference type="NCBI Taxonomy" id="351674"/>
    <lineage>
        <taxon>Bacteria</taxon>
        <taxon>Pseudomonadati</taxon>
        <taxon>Pseudomonadota</taxon>
        <taxon>Gammaproteobacteria</taxon>
        <taxon>Enterobacterales</taxon>
        <taxon>Morganellaceae</taxon>
        <taxon>Xenorhabdus</taxon>
    </lineage>
</organism>
<keyword evidence="5" id="KW-0812">Transmembrane</keyword>
<dbReference type="Gene3D" id="2.40.160.50">
    <property type="entry name" value="membrane protein fhac: a member of the omp85/tpsb transporter family"/>
    <property type="match status" value="1"/>
</dbReference>
<evidence type="ECO:0000256" key="7">
    <source>
        <dbReference type="ARBA" id="ARBA00023136"/>
    </source>
</evidence>
<evidence type="ECO:0000256" key="6">
    <source>
        <dbReference type="ARBA" id="ARBA00022927"/>
    </source>
</evidence>
<gene>
    <name evidence="11" type="ORF">Xmir_04218</name>
</gene>
<feature type="chain" id="PRO_5012383956" evidence="9">
    <location>
        <begin position="25"/>
        <end position="564"/>
    </location>
</feature>
<dbReference type="GO" id="GO:0046819">
    <property type="term" value="P:protein secretion by the type V secretion system"/>
    <property type="evidence" value="ECO:0007669"/>
    <property type="project" value="TreeGrafter"/>
</dbReference>
<keyword evidence="4" id="KW-1134">Transmembrane beta strand</keyword>
<feature type="signal peptide" evidence="9">
    <location>
        <begin position="1"/>
        <end position="24"/>
    </location>
</feature>
<dbReference type="AlphaFoldDB" id="A0A2D0JJH7"/>
<evidence type="ECO:0000256" key="9">
    <source>
        <dbReference type="SAM" id="SignalP"/>
    </source>
</evidence>
<dbReference type="Pfam" id="PF03865">
    <property type="entry name" value="ShlB"/>
    <property type="match status" value="1"/>
</dbReference>
<dbReference type="PIRSF" id="PIRSF029745">
    <property type="entry name" value="FhaC"/>
    <property type="match status" value="1"/>
</dbReference>
<reference evidence="11 12" key="1">
    <citation type="journal article" date="2017" name="Nat. Microbiol.">
        <title>Natural product diversity associated with the nematode symbionts Photorhabdus and Xenorhabdus.</title>
        <authorList>
            <person name="Tobias N.J."/>
            <person name="Wolff H."/>
            <person name="Djahanschiri B."/>
            <person name="Grundmann F."/>
            <person name="Kronenwerth M."/>
            <person name="Shi Y.M."/>
            <person name="Simonyi S."/>
            <person name="Grun P."/>
            <person name="Shapiro-Ilan D."/>
            <person name="Pidot S.J."/>
            <person name="Stinear T.P."/>
            <person name="Ebersberger I."/>
            <person name="Bode H.B."/>
        </authorList>
    </citation>
    <scope>NUCLEOTIDE SEQUENCE [LARGE SCALE GENOMIC DNA]</scope>
    <source>
        <strain evidence="11 12">DSM 17902</strain>
    </source>
</reference>
<dbReference type="EMBL" id="NITZ01000043">
    <property type="protein sequence ID" value="PHM45619.1"/>
    <property type="molecule type" value="Genomic_DNA"/>
</dbReference>
<dbReference type="Pfam" id="PF17287">
    <property type="entry name" value="POTRA_3"/>
    <property type="match status" value="1"/>
</dbReference>
<protein>
    <submittedName>
        <fullName evidence="11">HecB</fullName>
    </submittedName>
</protein>
<evidence type="ECO:0000256" key="3">
    <source>
        <dbReference type="ARBA" id="ARBA00022448"/>
    </source>
</evidence>
<dbReference type="InterPro" id="IPR027282">
    <property type="entry name" value="TPS"/>
</dbReference>
<comment type="caution">
    <text evidence="11">The sequence shown here is derived from an EMBL/GenBank/DDBJ whole genome shotgun (WGS) entry which is preliminary data.</text>
</comment>
<dbReference type="OrthoDB" id="290122at2"/>
<keyword evidence="9" id="KW-0732">Signal</keyword>
<comment type="similarity">
    <text evidence="2">Belongs to the TPS (TC 1.B.20) family.</text>
</comment>
<keyword evidence="3" id="KW-0813">Transport</keyword>
<dbReference type="InterPro" id="IPR005565">
    <property type="entry name" value="Hemolysn_activator_HlyB_C"/>
</dbReference>
<dbReference type="InterPro" id="IPR013686">
    <property type="entry name" value="Polypept-transport_assoc_ShlB"/>
</dbReference>
<dbReference type="Gene3D" id="3.10.20.310">
    <property type="entry name" value="membrane protein fhac"/>
    <property type="match status" value="1"/>
</dbReference>
<accession>A0A2D0JJH7</accession>
<dbReference type="RefSeq" id="WP_099115968.1">
    <property type="nucleotide sequence ID" value="NZ_CAWNQI010000077.1"/>
</dbReference>
<dbReference type="PROSITE" id="PS51779">
    <property type="entry name" value="POTRA"/>
    <property type="match status" value="1"/>
</dbReference>
<evidence type="ECO:0000256" key="4">
    <source>
        <dbReference type="ARBA" id="ARBA00022452"/>
    </source>
</evidence>
<keyword evidence="12" id="KW-1185">Reference proteome</keyword>